<name>A0A0L8FZF3_OCTBM</name>
<gene>
    <name evidence="2" type="ORF">OCBIM_22003757mg</name>
</gene>
<dbReference type="EMBL" id="KQ425086">
    <property type="protein sequence ID" value="KOF69969.1"/>
    <property type="molecule type" value="Genomic_DNA"/>
</dbReference>
<feature type="coiled-coil region" evidence="1">
    <location>
        <begin position="4"/>
        <end position="35"/>
    </location>
</feature>
<organism evidence="2">
    <name type="scientific">Octopus bimaculoides</name>
    <name type="common">California two-spotted octopus</name>
    <dbReference type="NCBI Taxonomy" id="37653"/>
    <lineage>
        <taxon>Eukaryota</taxon>
        <taxon>Metazoa</taxon>
        <taxon>Spiralia</taxon>
        <taxon>Lophotrochozoa</taxon>
        <taxon>Mollusca</taxon>
        <taxon>Cephalopoda</taxon>
        <taxon>Coleoidea</taxon>
        <taxon>Octopodiformes</taxon>
        <taxon>Octopoda</taxon>
        <taxon>Incirrata</taxon>
        <taxon>Octopodidae</taxon>
        <taxon>Octopus</taxon>
    </lineage>
</organism>
<dbReference type="AlphaFoldDB" id="A0A0L8FZF3"/>
<protein>
    <submittedName>
        <fullName evidence="2">Uncharacterized protein</fullName>
    </submittedName>
</protein>
<evidence type="ECO:0000313" key="2">
    <source>
        <dbReference type="EMBL" id="KOF69969.1"/>
    </source>
</evidence>
<keyword evidence="1" id="KW-0175">Coiled coil</keyword>
<reference evidence="2" key="1">
    <citation type="submission" date="2015-07" db="EMBL/GenBank/DDBJ databases">
        <title>MeaNS - Measles Nucleotide Surveillance Program.</title>
        <authorList>
            <person name="Tran T."/>
            <person name="Druce J."/>
        </authorList>
    </citation>
    <scope>NUCLEOTIDE SEQUENCE</scope>
    <source>
        <strain evidence="2">UCB-OBI-ISO-001</strain>
        <tissue evidence="2">Gonad</tissue>
    </source>
</reference>
<accession>A0A0L8FZF3</accession>
<proteinExistence type="predicted"/>
<sequence length="39" mass="4794">MEEKKTLDDKLHAVQDELRLKRRQCKELNEDLERMPLKI</sequence>
<evidence type="ECO:0000256" key="1">
    <source>
        <dbReference type="SAM" id="Coils"/>
    </source>
</evidence>